<sequence length="99" mass="10541">MRYLLVILIMGVISQLSRITPLFITSNFKFSKRVNKFLSAVPYAALGVMIFPGILSVGKYPIVGLAGGVIAAILTYLKVNIIVIIAASVAVVAALNSFV</sequence>
<comment type="caution">
    <text evidence="2">The sequence shown here is derived from an EMBL/GenBank/DDBJ whole genome shotgun (WGS) entry which is preliminary data.</text>
</comment>
<feature type="transmembrane region" description="Helical" evidence="1">
    <location>
        <begin position="6"/>
        <end position="25"/>
    </location>
</feature>
<proteinExistence type="predicted"/>
<evidence type="ECO:0000256" key="1">
    <source>
        <dbReference type="SAM" id="Phobius"/>
    </source>
</evidence>
<evidence type="ECO:0000313" key="3">
    <source>
        <dbReference type="Proteomes" id="UP000623681"/>
    </source>
</evidence>
<protein>
    <submittedName>
        <fullName evidence="2">AzlD domain-containing protein</fullName>
    </submittedName>
</protein>
<dbReference type="InterPro" id="IPR008407">
    <property type="entry name" value="Brnchd-chn_aa_trnsp_AzlD"/>
</dbReference>
<organism evidence="2 3">
    <name type="scientific">Clostridium paridis</name>
    <dbReference type="NCBI Taxonomy" id="2803863"/>
    <lineage>
        <taxon>Bacteria</taxon>
        <taxon>Bacillati</taxon>
        <taxon>Bacillota</taxon>
        <taxon>Clostridia</taxon>
        <taxon>Eubacteriales</taxon>
        <taxon>Clostridiaceae</taxon>
        <taxon>Clostridium</taxon>
    </lineage>
</organism>
<accession>A0A937FG27</accession>
<keyword evidence="1" id="KW-0812">Transmembrane</keyword>
<name>A0A937FG27_9CLOT</name>
<evidence type="ECO:0000313" key="2">
    <source>
        <dbReference type="EMBL" id="MBL4931353.1"/>
    </source>
</evidence>
<keyword evidence="1" id="KW-0472">Membrane</keyword>
<gene>
    <name evidence="2" type="ORF">JK634_06010</name>
</gene>
<keyword evidence="3" id="KW-1185">Reference proteome</keyword>
<feature type="transmembrane region" description="Helical" evidence="1">
    <location>
        <begin position="69"/>
        <end position="95"/>
    </location>
</feature>
<dbReference type="EMBL" id="JAESWA010000019">
    <property type="protein sequence ID" value="MBL4931353.1"/>
    <property type="molecule type" value="Genomic_DNA"/>
</dbReference>
<dbReference type="Pfam" id="PF05437">
    <property type="entry name" value="AzlD"/>
    <property type="match status" value="1"/>
</dbReference>
<dbReference type="RefSeq" id="WP_202766735.1">
    <property type="nucleotide sequence ID" value="NZ_JAESWA010000019.1"/>
</dbReference>
<dbReference type="Proteomes" id="UP000623681">
    <property type="component" value="Unassembled WGS sequence"/>
</dbReference>
<feature type="transmembrane region" description="Helical" evidence="1">
    <location>
        <begin position="37"/>
        <end position="57"/>
    </location>
</feature>
<reference evidence="2" key="1">
    <citation type="submission" date="2021-01" db="EMBL/GenBank/DDBJ databases">
        <title>Genome public.</title>
        <authorList>
            <person name="Liu C."/>
            <person name="Sun Q."/>
        </authorList>
    </citation>
    <scope>NUCLEOTIDE SEQUENCE</scope>
    <source>
        <strain evidence="2">YIM B02565</strain>
    </source>
</reference>
<dbReference type="AlphaFoldDB" id="A0A937FG27"/>
<keyword evidence="1" id="KW-1133">Transmembrane helix</keyword>